<gene>
    <name evidence="2" type="ORF">Tco_0801331</name>
</gene>
<evidence type="ECO:0000313" key="2">
    <source>
        <dbReference type="EMBL" id="GJS94363.1"/>
    </source>
</evidence>
<dbReference type="EMBL" id="BQNB010011726">
    <property type="protein sequence ID" value="GJS94363.1"/>
    <property type="molecule type" value="Genomic_DNA"/>
</dbReference>
<feature type="region of interest" description="Disordered" evidence="1">
    <location>
        <begin position="103"/>
        <end position="142"/>
    </location>
</feature>
<dbReference type="Proteomes" id="UP001151760">
    <property type="component" value="Unassembled WGS sequence"/>
</dbReference>
<protein>
    <submittedName>
        <fullName evidence="2">Uncharacterized protein</fullName>
    </submittedName>
</protein>
<keyword evidence="3" id="KW-1185">Reference proteome</keyword>
<sequence>MYVSTTAFFTGRMKRSRLRVDLWNINIEGGIIRQRKSTTNIPAKMKNTPKIAEDTREQWLGISADGVDVNTGNRHHNDIYHNHPFRKQKKAFNGQQEFLQAPIPITREQIYNEVEREESKRDRQESVSETSKGGYHNGPHPP</sequence>
<reference evidence="2" key="1">
    <citation type="journal article" date="2022" name="Int. J. Mol. Sci.">
        <title>Draft Genome of Tanacetum Coccineum: Genomic Comparison of Closely Related Tanacetum-Family Plants.</title>
        <authorList>
            <person name="Yamashiro T."/>
            <person name="Shiraishi A."/>
            <person name="Nakayama K."/>
            <person name="Satake H."/>
        </authorList>
    </citation>
    <scope>NUCLEOTIDE SEQUENCE</scope>
</reference>
<comment type="caution">
    <text evidence="2">The sequence shown here is derived from an EMBL/GenBank/DDBJ whole genome shotgun (WGS) entry which is preliminary data.</text>
</comment>
<name>A0ABQ4ZVR9_9ASTR</name>
<evidence type="ECO:0000313" key="3">
    <source>
        <dbReference type="Proteomes" id="UP001151760"/>
    </source>
</evidence>
<accession>A0ABQ4ZVR9</accession>
<evidence type="ECO:0000256" key="1">
    <source>
        <dbReference type="SAM" id="MobiDB-lite"/>
    </source>
</evidence>
<organism evidence="2 3">
    <name type="scientific">Tanacetum coccineum</name>
    <dbReference type="NCBI Taxonomy" id="301880"/>
    <lineage>
        <taxon>Eukaryota</taxon>
        <taxon>Viridiplantae</taxon>
        <taxon>Streptophyta</taxon>
        <taxon>Embryophyta</taxon>
        <taxon>Tracheophyta</taxon>
        <taxon>Spermatophyta</taxon>
        <taxon>Magnoliopsida</taxon>
        <taxon>eudicotyledons</taxon>
        <taxon>Gunneridae</taxon>
        <taxon>Pentapetalae</taxon>
        <taxon>asterids</taxon>
        <taxon>campanulids</taxon>
        <taxon>Asterales</taxon>
        <taxon>Asteraceae</taxon>
        <taxon>Asteroideae</taxon>
        <taxon>Anthemideae</taxon>
        <taxon>Anthemidinae</taxon>
        <taxon>Tanacetum</taxon>
    </lineage>
</organism>
<proteinExistence type="predicted"/>
<feature type="compositionally biased region" description="Basic and acidic residues" evidence="1">
    <location>
        <begin position="113"/>
        <end position="126"/>
    </location>
</feature>
<reference evidence="2" key="2">
    <citation type="submission" date="2022-01" db="EMBL/GenBank/DDBJ databases">
        <authorList>
            <person name="Yamashiro T."/>
            <person name="Shiraishi A."/>
            <person name="Satake H."/>
            <person name="Nakayama K."/>
        </authorList>
    </citation>
    <scope>NUCLEOTIDE SEQUENCE</scope>
</reference>